<sequence>MEPPAKKLRPYVTKWERRQKAAAEKKLLIENENERETLEESDLKELFLTNETVLEYQDKFHKNNLPRKVCKKASLSCDPPWCLRWCPKFSHLLAVTCEKTVKLCDVMKDNEIKVVHTLQHEANTRHCDWSRTSRQLATCSYDQKVQAFDFLSQGKVTCTLEIPETPSCLQWWRDDENMILVGGENSFLASYDLRTGKEASRYRFKCGKILSFDFFINNTSFMSSCDQVNRQSAEHNLIVWDVRTAAKISNQIFHERYTCPHLRVHPSGTNILAQTTGNYIARFSTQKPFRLDKFVRYQNHTVNEYPVGFDISRDGQFVVSGSSNGSVVCYKHNNGNYMRTISLSVTNESDSCVDVQCHPVMPSMVAISNWAGNVYIIS</sequence>
<dbReference type="InterPro" id="IPR036322">
    <property type="entry name" value="WD40_repeat_dom_sf"/>
</dbReference>
<dbReference type="EMBL" id="CAWYQH010000068">
    <property type="protein sequence ID" value="CAK8679669.1"/>
    <property type="molecule type" value="Genomic_DNA"/>
</dbReference>
<proteinExistence type="predicted"/>
<reference evidence="1 2" key="1">
    <citation type="submission" date="2024-02" db="EMBL/GenBank/DDBJ databases">
        <authorList>
            <person name="Daric V."/>
            <person name="Darras S."/>
        </authorList>
    </citation>
    <scope>NUCLEOTIDE SEQUENCE [LARGE SCALE GENOMIC DNA]</scope>
</reference>
<dbReference type="InterPro" id="IPR001680">
    <property type="entry name" value="WD40_rpt"/>
</dbReference>
<dbReference type="InterPro" id="IPR053053">
    <property type="entry name" value="WD_repeat_protein"/>
</dbReference>
<keyword evidence="2" id="KW-1185">Reference proteome</keyword>
<dbReference type="Pfam" id="PF00400">
    <property type="entry name" value="WD40"/>
    <property type="match status" value="2"/>
</dbReference>
<dbReference type="SMART" id="SM00320">
    <property type="entry name" value="WD40"/>
    <property type="match status" value="4"/>
</dbReference>
<accession>A0ABP0FME7</accession>
<comment type="caution">
    <text evidence="1">The sequence shown here is derived from an EMBL/GenBank/DDBJ whole genome shotgun (WGS) entry which is preliminary data.</text>
</comment>
<gene>
    <name evidence="1" type="ORF">CVLEPA_LOCUS9925</name>
</gene>
<organism evidence="1 2">
    <name type="scientific">Clavelina lepadiformis</name>
    <name type="common">Light-bulb sea squirt</name>
    <name type="synonym">Ascidia lepadiformis</name>
    <dbReference type="NCBI Taxonomy" id="159417"/>
    <lineage>
        <taxon>Eukaryota</taxon>
        <taxon>Metazoa</taxon>
        <taxon>Chordata</taxon>
        <taxon>Tunicata</taxon>
        <taxon>Ascidiacea</taxon>
        <taxon>Aplousobranchia</taxon>
        <taxon>Clavelinidae</taxon>
        <taxon>Clavelina</taxon>
    </lineage>
</organism>
<dbReference type="Proteomes" id="UP001642483">
    <property type="component" value="Unassembled WGS sequence"/>
</dbReference>
<evidence type="ECO:0000313" key="2">
    <source>
        <dbReference type="Proteomes" id="UP001642483"/>
    </source>
</evidence>
<dbReference type="PANTHER" id="PTHR44566">
    <property type="entry name" value="TRANSDUCIN/WD40 REPEAT-LIKE SUPERFAMILY PROTEIN"/>
    <property type="match status" value="1"/>
</dbReference>
<name>A0ABP0FME7_CLALP</name>
<dbReference type="InterPro" id="IPR015943">
    <property type="entry name" value="WD40/YVTN_repeat-like_dom_sf"/>
</dbReference>
<protein>
    <submittedName>
        <fullName evidence="1">Uncharacterized protein</fullName>
    </submittedName>
</protein>
<evidence type="ECO:0000313" key="1">
    <source>
        <dbReference type="EMBL" id="CAK8679669.1"/>
    </source>
</evidence>
<dbReference type="PANTHER" id="PTHR44566:SF1">
    <property type="entry name" value="WD REPEAT-CONTAINING PROTEIN 25"/>
    <property type="match status" value="1"/>
</dbReference>
<dbReference type="SUPFAM" id="SSF50978">
    <property type="entry name" value="WD40 repeat-like"/>
    <property type="match status" value="1"/>
</dbReference>
<dbReference type="Gene3D" id="2.130.10.10">
    <property type="entry name" value="YVTN repeat-like/Quinoprotein amine dehydrogenase"/>
    <property type="match status" value="1"/>
</dbReference>